<keyword evidence="6" id="KW-1185">Reference proteome</keyword>
<evidence type="ECO:0000256" key="2">
    <source>
        <dbReference type="ARBA" id="ARBA00022946"/>
    </source>
</evidence>
<dbReference type="GO" id="GO:0005739">
    <property type="term" value="C:mitochondrion"/>
    <property type="evidence" value="ECO:0007669"/>
    <property type="project" value="UniProtKB-SubCell"/>
</dbReference>
<dbReference type="Gene3D" id="1.25.40.10">
    <property type="entry name" value="Tetratricopeptide repeat domain"/>
    <property type="match status" value="1"/>
</dbReference>
<proteinExistence type="predicted"/>
<dbReference type="AlphaFoldDB" id="A0A8H7TKS4"/>
<name>A0A8H7TKS4_9HELO</name>
<keyword evidence="3" id="KW-0496">Mitochondrion</keyword>
<evidence type="ECO:0000313" key="6">
    <source>
        <dbReference type="Proteomes" id="UP000664132"/>
    </source>
</evidence>
<gene>
    <name evidence="5" type="ORF">IFR04_006112</name>
</gene>
<evidence type="ECO:0008006" key="7">
    <source>
        <dbReference type="Google" id="ProtNLM"/>
    </source>
</evidence>
<evidence type="ECO:0000256" key="4">
    <source>
        <dbReference type="SAM" id="MobiDB-lite"/>
    </source>
</evidence>
<protein>
    <recommendedName>
        <fullName evidence="7">Pentatricopeptide repeat domain-containing protein</fullName>
    </recommendedName>
</protein>
<sequence length="733" mass="84103">MRSDFDDVSIKSGFRLRSQAELRAESFWETGDAPSSTGAGLHHERETFDVDSNELEGSADYLNSKQELLGDGSVSTSIESHQDPDREVWQKEVDDFVRVQVSSSLRADAGPIGDVLATLPSASRDKPPAGIEEQKKALMAALRTRDPHAVMKVVLDLAALDHRDPSVLVSLPPSIFSEVLRCMDPKHFLDRHSELYKSVGPWTMKLLGLDHALRQEDFYYFSTVFLAQVKDIIDARKLWWPLTLSDYKYLLKCACSVGHAQAAEEIWHSMTRPYMEWMADGTQIKRQPLDPDLECYNLYLTVKCWRERTNPNQRHRLRVIAQNLAPRQWEKVPYELSGHRAGPNHGVKAQVSRVFRKMVQAGIAGNEETFRLMMTALAREGDMLGVEAILKKVWSIDVPAIMAGNEAEISPVTNYHPSSPFYPSKHFLFTICHVYGINNNIPTALSLIDYISRQYSLPVSLEAWNELLEWTFVLSNKVILRRKWRGKDGVARDIGRQVGELPPEAVSNLWQTMISEPYNVQPTIEMYNRYISNLLYRQRFGEVQDRMEEALQLLKRDVLDLTRKNVAFKLSMRQHSSKLVTEKRARDVVLALLRVSRNRQYLKRWVRLLLRRGTVFLRRSESWSLRNIPIILEKWWLFLPDRVQYFVPTGSVVLHTQVRRSHKRRYIHRRNLGLGFDKPGSGTRATRVRVEKLKKIGDGSDAAAESSGGGAKRGKHPPVPSRDGYDDEDDDFW</sequence>
<dbReference type="Pfam" id="PF12921">
    <property type="entry name" value="ATP13"/>
    <property type="match status" value="1"/>
</dbReference>
<evidence type="ECO:0000256" key="3">
    <source>
        <dbReference type="ARBA" id="ARBA00023128"/>
    </source>
</evidence>
<dbReference type="Proteomes" id="UP000664132">
    <property type="component" value="Unassembled WGS sequence"/>
</dbReference>
<evidence type="ECO:0000256" key="1">
    <source>
        <dbReference type="ARBA" id="ARBA00004173"/>
    </source>
</evidence>
<comment type="caution">
    <text evidence="5">The sequence shown here is derived from an EMBL/GenBank/DDBJ whole genome shotgun (WGS) entry which is preliminary data.</text>
</comment>
<comment type="subcellular location">
    <subcellularLocation>
        <location evidence="1">Mitochondrion</location>
    </subcellularLocation>
</comment>
<dbReference type="InterPro" id="IPR011990">
    <property type="entry name" value="TPR-like_helical_dom_sf"/>
</dbReference>
<feature type="region of interest" description="Disordered" evidence="4">
    <location>
        <begin position="695"/>
        <end position="733"/>
    </location>
</feature>
<reference evidence="5" key="1">
    <citation type="submission" date="2021-02" db="EMBL/GenBank/DDBJ databases">
        <title>Genome sequence Cadophora malorum strain M34.</title>
        <authorList>
            <person name="Stefanovic E."/>
            <person name="Vu D."/>
            <person name="Scully C."/>
            <person name="Dijksterhuis J."/>
            <person name="Roader J."/>
            <person name="Houbraken J."/>
        </authorList>
    </citation>
    <scope>NUCLEOTIDE SEQUENCE</scope>
    <source>
        <strain evidence="5">M34</strain>
    </source>
</reference>
<dbReference type="OrthoDB" id="185373at2759"/>
<evidence type="ECO:0000313" key="5">
    <source>
        <dbReference type="EMBL" id="KAG4420726.1"/>
    </source>
</evidence>
<dbReference type="EMBL" id="JAFJYH010000078">
    <property type="protein sequence ID" value="KAG4420726.1"/>
    <property type="molecule type" value="Genomic_DNA"/>
</dbReference>
<organism evidence="5 6">
    <name type="scientific">Cadophora malorum</name>
    <dbReference type="NCBI Taxonomy" id="108018"/>
    <lineage>
        <taxon>Eukaryota</taxon>
        <taxon>Fungi</taxon>
        <taxon>Dikarya</taxon>
        <taxon>Ascomycota</taxon>
        <taxon>Pezizomycotina</taxon>
        <taxon>Leotiomycetes</taxon>
        <taxon>Helotiales</taxon>
        <taxon>Ploettnerulaceae</taxon>
        <taxon>Cadophora</taxon>
    </lineage>
</organism>
<dbReference type="InterPro" id="IPR024319">
    <property type="entry name" value="ATPase_expression_mit"/>
</dbReference>
<accession>A0A8H7TKS4</accession>
<keyword evidence="2" id="KW-0809">Transit peptide</keyword>